<dbReference type="InterPro" id="IPR011623">
    <property type="entry name" value="7TMR_DISM_rcpt_extracell_dom1"/>
</dbReference>
<evidence type="ECO:0000313" key="3">
    <source>
        <dbReference type="EMBL" id="OAB78935.1"/>
    </source>
</evidence>
<proteinExistence type="predicted"/>
<keyword evidence="4" id="KW-1185">Reference proteome</keyword>
<name>A0A167HT10_9FLAO</name>
<protein>
    <recommendedName>
        <fullName evidence="2">7TM-DISM receptor extracellular domain-containing protein</fullName>
    </recommendedName>
</protein>
<feature type="transmembrane region" description="Helical" evidence="1">
    <location>
        <begin position="127"/>
        <end position="148"/>
    </location>
</feature>
<accession>A0A167HT10</accession>
<keyword evidence="1" id="KW-1133">Transmembrane helix</keyword>
<feature type="domain" description="7TM-DISM receptor extracellular" evidence="2">
    <location>
        <begin position="99"/>
        <end position="298"/>
    </location>
</feature>
<dbReference type="GO" id="GO:0003677">
    <property type="term" value="F:DNA binding"/>
    <property type="evidence" value="ECO:0007669"/>
    <property type="project" value="InterPro"/>
</dbReference>
<feature type="transmembrane region" description="Helical" evidence="1">
    <location>
        <begin position="277"/>
        <end position="296"/>
    </location>
</feature>
<evidence type="ECO:0000259" key="2">
    <source>
        <dbReference type="Pfam" id="PF07695"/>
    </source>
</evidence>
<feature type="transmembrane region" description="Helical" evidence="1">
    <location>
        <begin position="190"/>
        <end position="211"/>
    </location>
</feature>
<dbReference type="AlphaFoldDB" id="A0A167HT10"/>
<feature type="transmembrane region" description="Helical" evidence="1">
    <location>
        <begin position="160"/>
        <end position="178"/>
    </location>
</feature>
<feature type="transmembrane region" description="Helical" evidence="1">
    <location>
        <begin position="247"/>
        <end position="265"/>
    </location>
</feature>
<evidence type="ECO:0000313" key="4">
    <source>
        <dbReference type="Proteomes" id="UP000077013"/>
    </source>
</evidence>
<reference evidence="3 4" key="1">
    <citation type="submission" date="2016-02" db="EMBL/GenBank/DDBJ databases">
        <title>Ulvibacter sp. LPB0005, isolated from Thais luteostoma.</title>
        <authorList>
            <person name="Shin S.-K."/>
            <person name="Yi H."/>
        </authorList>
    </citation>
    <scope>NUCLEOTIDE SEQUENCE [LARGE SCALE GENOMIC DNA]</scope>
    <source>
        <strain evidence="3 4">LPB0005</strain>
    </source>
</reference>
<dbReference type="Pfam" id="PF07695">
    <property type="entry name" value="7TMR-DISM_7TM"/>
    <property type="match status" value="1"/>
</dbReference>
<dbReference type="EMBL" id="LRXL01000037">
    <property type="protein sequence ID" value="OAB78935.1"/>
    <property type="molecule type" value="Genomic_DNA"/>
</dbReference>
<dbReference type="STRING" id="1763537.ULVI_10180"/>
<feature type="transmembrane region" description="Helical" evidence="1">
    <location>
        <begin position="217"/>
        <end position="240"/>
    </location>
</feature>
<comment type="caution">
    <text evidence="3">The sequence shown here is derived from an EMBL/GenBank/DDBJ whole genome shotgun (WGS) entry which is preliminary data.</text>
</comment>
<dbReference type="GO" id="GO:0006355">
    <property type="term" value="P:regulation of DNA-templated transcription"/>
    <property type="evidence" value="ECO:0007669"/>
    <property type="project" value="InterPro"/>
</dbReference>
<gene>
    <name evidence="3" type="ORF">ULVI_10180</name>
</gene>
<sequence>MLGASLNANAFVLKSSAASTVLKSKEIVSNRKAPAKNATASTKLNLSKKNQVTSLKTQTKPALNILENELVASENSFLLESNTASMALSSLDNQVSFRKGMYYGFAFMVILLNFVCFLLFEEKLYLYYSLTLLGFTAVFFFSDGIFVPSELLENNHLNNIIQSALLLLATLASTTFASKYLNLKDYSPKLMGLTHISLGITGLVLCFGWFLKNTSLITAANTILFAVLGVYFVAGILLFSKKNYPKFFVIAYSIPLLFAFDYFVLQNMGVSFLNTQSIHLKAAAIVEMLILTYSILYRMRAIKEEMQLRQTEMRIFLKRQEVVNSSTPAEMIKELYLENLIMQYDLDGFEIKLLQYISEGKDNHKIARKLKTTEKDIEELIVELYHKLEISEHIQDDYRMLDAQPDYIYN</sequence>
<dbReference type="InterPro" id="IPR016032">
    <property type="entry name" value="Sig_transdc_resp-reg_C-effctor"/>
</dbReference>
<keyword evidence="1" id="KW-0472">Membrane</keyword>
<evidence type="ECO:0000256" key="1">
    <source>
        <dbReference type="SAM" id="Phobius"/>
    </source>
</evidence>
<dbReference type="Proteomes" id="UP000077013">
    <property type="component" value="Unassembled WGS sequence"/>
</dbReference>
<organism evidence="3 4">
    <name type="scientific">Cochleicola gelatinilyticus</name>
    <dbReference type="NCBI Taxonomy" id="1763537"/>
    <lineage>
        <taxon>Bacteria</taxon>
        <taxon>Pseudomonadati</taxon>
        <taxon>Bacteroidota</taxon>
        <taxon>Flavobacteriia</taxon>
        <taxon>Flavobacteriales</taxon>
        <taxon>Flavobacteriaceae</taxon>
        <taxon>Cochleicola</taxon>
    </lineage>
</organism>
<feature type="transmembrane region" description="Helical" evidence="1">
    <location>
        <begin position="100"/>
        <end position="120"/>
    </location>
</feature>
<dbReference type="SUPFAM" id="SSF46894">
    <property type="entry name" value="C-terminal effector domain of the bipartite response regulators"/>
    <property type="match status" value="1"/>
</dbReference>
<keyword evidence="1" id="KW-0812">Transmembrane</keyword>